<evidence type="ECO:0000259" key="4">
    <source>
        <dbReference type="PROSITE" id="PS50932"/>
    </source>
</evidence>
<proteinExistence type="predicted"/>
<dbReference type="SUPFAM" id="SSF53822">
    <property type="entry name" value="Periplasmic binding protein-like I"/>
    <property type="match status" value="1"/>
</dbReference>
<dbReference type="SUPFAM" id="SSF47413">
    <property type="entry name" value="lambda repressor-like DNA-binding domains"/>
    <property type="match status" value="1"/>
</dbReference>
<dbReference type="CDD" id="cd01392">
    <property type="entry name" value="HTH_LacI"/>
    <property type="match status" value="1"/>
</dbReference>
<keyword evidence="2" id="KW-0238">DNA-binding</keyword>
<dbReference type="SMART" id="SM00354">
    <property type="entry name" value="HTH_LACI"/>
    <property type="match status" value="1"/>
</dbReference>
<accession>A0A4R4UXX6</accession>
<sequence length="373" mass="40795">MPRGKTLSRSRLPIWRWTVVVTQRDVARLAGVSVRTVSNVVNNFAYVSEETRAQVQRALEELDYRPNLAARSLNRGRSNLLALVLPLDVPYFTELAAHVVDQAEERGYTVLIDRTEGVAERERQIIMRRDRSAIFDGFILSPLGLTEDELRRWVGKCPVVMLGEMQVEGVDHVAIDDTAAARCATAHLISLGRTRIAAIGVPHRPLAEAAEVASVARWETSAHRSAGYGQALAEAGLPVRPELAVPVRRYQREDGRRAMERLLDLAEPPDAVFCYNDLLAVGAVRAVLSRGLRVPQDVAVVGFDGIEEGRFANPALTTIAPDKARIAELAVARLLERVEGDQSPPAQMEAPWSLVVDASSTGVPGQAAPEVRG</sequence>
<gene>
    <name evidence="5" type="ORF">E1292_37025</name>
</gene>
<dbReference type="InterPro" id="IPR000843">
    <property type="entry name" value="HTH_LacI"/>
</dbReference>
<name>A0A4R4UXX6_9ACTN</name>
<dbReference type="PANTHER" id="PTHR30146:SF153">
    <property type="entry name" value="LACTOSE OPERON REPRESSOR"/>
    <property type="match status" value="1"/>
</dbReference>
<dbReference type="Pfam" id="PF00356">
    <property type="entry name" value="LacI"/>
    <property type="match status" value="1"/>
</dbReference>
<dbReference type="InterPro" id="IPR010982">
    <property type="entry name" value="Lambda_DNA-bd_dom_sf"/>
</dbReference>
<dbReference type="GO" id="GO:0000976">
    <property type="term" value="F:transcription cis-regulatory region binding"/>
    <property type="evidence" value="ECO:0007669"/>
    <property type="project" value="TreeGrafter"/>
</dbReference>
<dbReference type="EMBL" id="SMKO01000152">
    <property type="protein sequence ID" value="TDC97538.1"/>
    <property type="molecule type" value="Genomic_DNA"/>
</dbReference>
<reference evidence="5 6" key="1">
    <citation type="submission" date="2019-03" db="EMBL/GenBank/DDBJ databases">
        <title>Draft genome sequences of novel Actinobacteria.</title>
        <authorList>
            <person name="Sahin N."/>
            <person name="Ay H."/>
            <person name="Saygin H."/>
        </authorList>
    </citation>
    <scope>NUCLEOTIDE SEQUENCE [LARGE SCALE GENOMIC DNA]</scope>
    <source>
        <strain evidence="5 6">KC310</strain>
    </source>
</reference>
<evidence type="ECO:0000256" key="1">
    <source>
        <dbReference type="ARBA" id="ARBA00023015"/>
    </source>
</evidence>
<protein>
    <submittedName>
        <fullName evidence="5">LacI family transcriptional regulator</fullName>
    </submittedName>
</protein>
<dbReference type="AlphaFoldDB" id="A0A4R4UXX6"/>
<dbReference type="Pfam" id="PF13377">
    <property type="entry name" value="Peripla_BP_3"/>
    <property type="match status" value="1"/>
</dbReference>
<dbReference type="PROSITE" id="PS50932">
    <property type="entry name" value="HTH_LACI_2"/>
    <property type="match status" value="1"/>
</dbReference>
<keyword evidence="3" id="KW-0804">Transcription</keyword>
<dbReference type="Gene3D" id="1.10.260.40">
    <property type="entry name" value="lambda repressor-like DNA-binding domains"/>
    <property type="match status" value="1"/>
</dbReference>
<comment type="caution">
    <text evidence="5">The sequence shown here is derived from an EMBL/GenBank/DDBJ whole genome shotgun (WGS) entry which is preliminary data.</text>
</comment>
<evidence type="ECO:0000256" key="2">
    <source>
        <dbReference type="ARBA" id="ARBA00023125"/>
    </source>
</evidence>
<dbReference type="PANTHER" id="PTHR30146">
    <property type="entry name" value="LACI-RELATED TRANSCRIPTIONAL REPRESSOR"/>
    <property type="match status" value="1"/>
</dbReference>
<evidence type="ECO:0000313" key="6">
    <source>
        <dbReference type="Proteomes" id="UP000295258"/>
    </source>
</evidence>
<dbReference type="InterPro" id="IPR046335">
    <property type="entry name" value="LacI/GalR-like_sensor"/>
</dbReference>
<keyword evidence="6" id="KW-1185">Reference proteome</keyword>
<organism evidence="5 6">
    <name type="scientific">Nonomuraea deserti</name>
    <dbReference type="NCBI Taxonomy" id="1848322"/>
    <lineage>
        <taxon>Bacteria</taxon>
        <taxon>Bacillati</taxon>
        <taxon>Actinomycetota</taxon>
        <taxon>Actinomycetes</taxon>
        <taxon>Streptosporangiales</taxon>
        <taxon>Streptosporangiaceae</taxon>
        <taxon>Nonomuraea</taxon>
    </lineage>
</organism>
<dbReference type="Proteomes" id="UP000295258">
    <property type="component" value="Unassembled WGS sequence"/>
</dbReference>
<dbReference type="CDD" id="cd06267">
    <property type="entry name" value="PBP1_LacI_sugar_binding-like"/>
    <property type="match status" value="1"/>
</dbReference>
<dbReference type="GO" id="GO:0003700">
    <property type="term" value="F:DNA-binding transcription factor activity"/>
    <property type="evidence" value="ECO:0007669"/>
    <property type="project" value="TreeGrafter"/>
</dbReference>
<dbReference type="InterPro" id="IPR028082">
    <property type="entry name" value="Peripla_BP_I"/>
</dbReference>
<dbReference type="Gene3D" id="3.40.50.2300">
    <property type="match status" value="2"/>
</dbReference>
<evidence type="ECO:0000256" key="3">
    <source>
        <dbReference type="ARBA" id="ARBA00023163"/>
    </source>
</evidence>
<evidence type="ECO:0000313" key="5">
    <source>
        <dbReference type="EMBL" id="TDC97538.1"/>
    </source>
</evidence>
<keyword evidence="1" id="KW-0805">Transcription regulation</keyword>
<feature type="domain" description="HTH lacI-type" evidence="4">
    <location>
        <begin position="21"/>
        <end position="75"/>
    </location>
</feature>